<dbReference type="GO" id="GO:0005576">
    <property type="term" value="C:extracellular region"/>
    <property type="evidence" value="ECO:0007669"/>
    <property type="project" value="UniProtKB-SubCell"/>
</dbReference>
<evidence type="ECO:0008006" key="8">
    <source>
        <dbReference type="Google" id="ProtNLM"/>
    </source>
</evidence>
<sequence length="718" mass="82382">MKLLCFTIALWVTVAILIKESNCIQLKVIKGVDDDDGQEQQVSTPRSINPISEETLKVLFQNISKEFGLNSPRISGRLLNDKSGKVFTLNTGGNKNTKKIHDMSTVGLKVARTIANLQGYQGKEKSNILVKNYRAPADFCPYATKPYCDFSYPYRNSDGSCNNKYYTWWGMSESPFKRILHPIYDDGLNAPRRRSIMGRGLANPRKIAMEIHHSLDMISHVTNMFPHFGQFLDHDLTLTALTSDEDGTPIKCFCHNQDSDCYNIPIPLEDHLNKDQRCMVTPRSSASFKKFNCELGHREQINLLTHWLDLSQTYGNNLKANLELRMKYGGLLNSSVVRGMKRDYLPFVVDGSCPNIPDGQPCFKSGDIRVNQNSLLLSLQTIWLREHNRVALILHKINPRWNDEKLFQEARKIVTATYQHIIYSEWLPILVGVKVAKLYGLLPLNQGYFNRYNYKLFPNVANEFSTAAMRFGHTLVRAAVLKADQNYRPFANSSFHSIIFKPVSAFQRGGLDSYLRGCLIEPSLRYDANVVDHLNHHLFEGLNKESPTKRFSLPALNIHRGRDHGLPGYNHYRALCGLNYARTIDDLFNIPVHIREKMKRLYEHVNDIDLFTGGVSELPIEGGVVGPTFACILAKQFRDLKFGDRFYYENGHDHVTRLSYRQLDEIRKSTFSRILCDNTDIMFVQRNAFLRNNFQTNPLISCHNIENIDYNAWKDLSY</sequence>
<dbReference type="SUPFAM" id="SSF48113">
    <property type="entry name" value="Heme-dependent peroxidases"/>
    <property type="match status" value="1"/>
</dbReference>
<evidence type="ECO:0000256" key="5">
    <source>
        <dbReference type="SAM" id="SignalP"/>
    </source>
</evidence>
<comment type="caution">
    <text evidence="6">The sequence shown here is derived from an EMBL/GenBank/DDBJ whole genome shotgun (WGS) entry which is preliminary data.</text>
</comment>
<proteinExistence type="predicted"/>
<dbReference type="Gene3D" id="1.10.640.10">
    <property type="entry name" value="Haem peroxidase domain superfamily, animal type"/>
    <property type="match status" value="1"/>
</dbReference>
<dbReference type="AlphaFoldDB" id="A0A813S187"/>
<feature type="binding site" description="axial binding residue" evidence="4">
    <location>
        <position position="473"/>
    </location>
    <ligand>
        <name>heme b</name>
        <dbReference type="ChEBI" id="CHEBI:60344"/>
    </ligand>
    <ligandPart>
        <name>Fe</name>
        <dbReference type="ChEBI" id="CHEBI:18248"/>
    </ligandPart>
</feature>
<keyword evidence="3 5" id="KW-0732">Signal</keyword>
<dbReference type="Pfam" id="PF03098">
    <property type="entry name" value="An_peroxidase"/>
    <property type="match status" value="1"/>
</dbReference>
<name>A0A813S187_9BILA</name>
<dbReference type="OrthoDB" id="823504at2759"/>
<dbReference type="GO" id="GO:0006979">
    <property type="term" value="P:response to oxidative stress"/>
    <property type="evidence" value="ECO:0007669"/>
    <property type="project" value="InterPro"/>
</dbReference>
<evidence type="ECO:0000256" key="4">
    <source>
        <dbReference type="PIRSR" id="PIRSR619791-2"/>
    </source>
</evidence>
<dbReference type="GO" id="GO:0004601">
    <property type="term" value="F:peroxidase activity"/>
    <property type="evidence" value="ECO:0007669"/>
    <property type="project" value="InterPro"/>
</dbReference>
<dbReference type="InterPro" id="IPR019791">
    <property type="entry name" value="Haem_peroxidase_animal"/>
</dbReference>
<dbReference type="Proteomes" id="UP000663879">
    <property type="component" value="Unassembled WGS sequence"/>
</dbReference>
<evidence type="ECO:0000313" key="6">
    <source>
        <dbReference type="EMBL" id="CAF0788726.1"/>
    </source>
</evidence>
<dbReference type="PANTHER" id="PTHR11475">
    <property type="entry name" value="OXIDASE/PEROXIDASE"/>
    <property type="match status" value="1"/>
</dbReference>
<evidence type="ECO:0000256" key="1">
    <source>
        <dbReference type="ARBA" id="ARBA00004613"/>
    </source>
</evidence>
<organism evidence="6 7">
    <name type="scientific">Brachionus calyciflorus</name>
    <dbReference type="NCBI Taxonomy" id="104777"/>
    <lineage>
        <taxon>Eukaryota</taxon>
        <taxon>Metazoa</taxon>
        <taxon>Spiralia</taxon>
        <taxon>Gnathifera</taxon>
        <taxon>Rotifera</taxon>
        <taxon>Eurotatoria</taxon>
        <taxon>Monogononta</taxon>
        <taxon>Pseudotrocha</taxon>
        <taxon>Ploima</taxon>
        <taxon>Brachionidae</taxon>
        <taxon>Brachionus</taxon>
    </lineage>
</organism>
<reference evidence="6" key="1">
    <citation type="submission" date="2021-02" db="EMBL/GenBank/DDBJ databases">
        <authorList>
            <person name="Nowell W R."/>
        </authorList>
    </citation>
    <scope>NUCLEOTIDE SEQUENCE</scope>
    <source>
        <strain evidence="6">Ploen Becks lab</strain>
    </source>
</reference>
<dbReference type="FunFam" id="1.10.640.10:FF:000003">
    <property type="entry name" value="chorion peroxidase"/>
    <property type="match status" value="1"/>
</dbReference>
<feature type="signal peptide" evidence="5">
    <location>
        <begin position="1"/>
        <end position="23"/>
    </location>
</feature>
<evidence type="ECO:0000256" key="2">
    <source>
        <dbReference type="ARBA" id="ARBA00022525"/>
    </source>
</evidence>
<accession>A0A813S187</accession>
<keyword evidence="2" id="KW-0964">Secreted</keyword>
<evidence type="ECO:0000313" key="7">
    <source>
        <dbReference type="Proteomes" id="UP000663879"/>
    </source>
</evidence>
<comment type="subcellular location">
    <subcellularLocation>
        <location evidence="1">Secreted</location>
    </subcellularLocation>
</comment>
<dbReference type="InterPro" id="IPR010255">
    <property type="entry name" value="Haem_peroxidase_sf"/>
</dbReference>
<gene>
    <name evidence="6" type="ORF">OXX778_LOCUS5855</name>
</gene>
<keyword evidence="4" id="KW-0408">Iron</keyword>
<dbReference type="InterPro" id="IPR037120">
    <property type="entry name" value="Haem_peroxidase_sf_animal"/>
</dbReference>
<dbReference type="PANTHER" id="PTHR11475:SF143">
    <property type="entry name" value="PUTATIVE-RELATED"/>
    <property type="match status" value="1"/>
</dbReference>
<dbReference type="PRINTS" id="PR00457">
    <property type="entry name" value="ANPEROXIDASE"/>
</dbReference>
<feature type="chain" id="PRO_5032330225" description="Peroxidase" evidence="5">
    <location>
        <begin position="24"/>
        <end position="718"/>
    </location>
</feature>
<dbReference type="GO" id="GO:0020037">
    <property type="term" value="F:heme binding"/>
    <property type="evidence" value="ECO:0007669"/>
    <property type="project" value="InterPro"/>
</dbReference>
<keyword evidence="7" id="KW-1185">Reference proteome</keyword>
<dbReference type="CDD" id="cd09823">
    <property type="entry name" value="peroxinectin_like"/>
    <property type="match status" value="1"/>
</dbReference>
<dbReference type="PROSITE" id="PS50292">
    <property type="entry name" value="PEROXIDASE_3"/>
    <property type="match status" value="1"/>
</dbReference>
<evidence type="ECO:0000256" key="3">
    <source>
        <dbReference type="ARBA" id="ARBA00022729"/>
    </source>
</evidence>
<protein>
    <recommendedName>
        <fullName evidence="8">Peroxidase</fullName>
    </recommendedName>
</protein>
<dbReference type="EMBL" id="CAJNOC010000661">
    <property type="protein sequence ID" value="CAF0788726.1"/>
    <property type="molecule type" value="Genomic_DNA"/>
</dbReference>
<keyword evidence="4" id="KW-0349">Heme</keyword>
<keyword evidence="4" id="KW-0479">Metal-binding</keyword>
<dbReference type="GO" id="GO:0046872">
    <property type="term" value="F:metal ion binding"/>
    <property type="evidence" value="ECO:0007669"/>
    <property type="project" value="UniProtKB-KW"/>
</dbReference>